<comment type="function">
    <text evidence="5">Acetylates the N-terminal alanine of ribosomal protein bS18.</text>
</comment>
<dbReference type="NCBIfam" id="TIGR01575">
    <property type="entry name" value="rimI"/>
    <property type="match status" value="1"/>
</dbReference>
<evidence type="ECO:0000313" key="8">
    <source>
        <dbReference type="Proteomes" id="UP000198892"/>
    </source>
</evidence>
<dbReference type="InterPro" id="IPR050680">
    <property type="entry name" value="YpeA/RimI_acetyltransf"/>
</dbReference>
<gene>
    <name evidence="7" type="ORF">SAMN05518683_10413</name>
</gene>
<name>A0A1I5P8P5_9BACI</name>
<evidence type="ECO:0000256" key="3">
    <source>
        <dbReference type="ARBA" id="ARBA00022679"/>
    </source>
</evidence>
<dbReference type="GO" id="GO:0005737">
    <property type="term" value="C:cytoplasm"/>
    <property type="evidence" value="ECO:0007669"/>
    <property type="project" value="UniProtKB-SubCell"/>
</dbReference>
<evidence type="ECO:0000256" key="5">
    <source>
        <dbReference type="RuleBase" id="RU363094"/>
    </source>
</evidence>
<dbReference type="OrthoDB" id="9794566at2"/>
<dbReference type="Pfam" id="PF00583">
    <property type="entry name" value="Acetyltransf_1"/>
    <property type="match status" value="1"/>
</dbReference>
<dbReference type="SUPFAM" id="SSF55729">
    <property type="entry name" value="Acyl-CoA N-acyltransferases (Nat)"/>
    <property type="match status" value="1"/>
</dbReference>
<dbReference type="InterPro" id="IPR016181">
    <property type="entry name" value="Acyl_CoA_acyltransferase"/>
</dbReference>
<reference evidence="8" key="1">
    <citation type="submission" date="2016-10" db="EMBL/GenBank/DDBJ databases">
        <authorList>
            <person name="Varghese N."/>
            <person name="Submissions S."/>
        </authorList>
    </citation>
    <scope>NUCLEOTIDE SEQUENCE [LARGE SCALE GENOMIC DNA]</scope>
    <source>
        <strain evidence="8">S7</strain>
    </source>
</reference>
<dbReference type="AlphaFoldDB" id="A0A1I5P8P5"/>
<dbReference type="Gene3D" id="3.40.630.30">
    <property type="match status" value="1"/>
</dbReference>
<comment type="subcellular location">
    <subcellularLocation>
        <location evidence="5">Cytoplasm</location>
    </subcellularLocation>
</comment>
<dbReference type="GO" id="GO:0008999">
    <property type="term" value="F:protein-N-terminal-alanine acetyltransferase activity"/>
    <property type="evidence" value="ECO:0007669"/>
    <property type="project" value="UniProtKB-EC"/>
</dbReference>
<keyword evidence="3 7" id="KW-0808">Transferase</keyword>
<sequence length="155" mass="18081">MSNSPIIRFMEERDLEGILEVEHDAFQMPWTKYAFFNELMNNQFAHYLVVEWDGRIIGYCGVWIIIDEAHITNVAVHSAYRGYRLGELLMKNVLDMAHAYGALTMTLEVRVSNVIAQSLYKKLGFQPGGIRKNYYTDNKEDALVMWVNIDDYKFN</sequence>
<dbReference type="RefSeq" id="WP_093335573.1">
    <property type="nucleotide sequence ID" value="NZ_FOXD01000004.1"/>
</dbReference>
<keyword evidence="4" id="KW-0012">Acyltransferase</keyword>
<dbReference type="Proteomes" id="UP000198892">
    <property type="component" value="Unassembled WGS sequence"/>
</dbReference>
<dbReference type="PANTHER" id="PTHR43420">
    <property type="entry name" value="ACETYLTRANSFERASE"/>
    <property type="match status" value="1"/>
</dbReference>
<evidence type="ECO:0000259" key="6">
    <source>
        <dbReference type="PROSITE" id="PS51186"/>
    </source>
</evidence>
<keyword evidence="2 5" id="KW-0963">Cytoplasm</keyword>
<dbReference type="PROSITE" id="PS51186">
    <property type="entry name" value="GNAT"/>
    <property type="match status" value="1"/>
</dbReference>
<protein>
    <recommendedName>
        <fullName evidence="5">[Ribosomal protein bS18]-alanine N-acetyltransferase</fullName>
        <ecNumber evidence="5">2.3.1.266</ecNumber>
    </recommendedName>
</protein>
<dbReference type="STRING" id="1884432.SAMN05518683_10413"/>
<dbReference type="EMBL" id="FOXD01000004">
    <property type="protein sequence ID" value="SFP30150.1"/>
    <property type="molecule type" value="Genomic_DNA"/>
</dbReference>
<proteinExistence type="inferred from homology"/>
<dbReference type="CDD" id="cd04301">
    <property type="entry name" value="NAT_SF"/>
    <property type="match status" value="1"/>
</dbReference>
<feature type="domain" description="N-acetyltransferase" evidence="6">
    <location>
        <begin position="5"/>
        <end position="150"/>
    </location>
</feature>
<comment type="catalytic activity">
    <reaction evidence="5">
        <text>N-terminal L-alanyl-[ribosomal protein bS18] + acetyl-CoA = N-terminal N(alpha)-acetyl-L-alanyl-[ribosomal protein bS18] + CoA + H(+)</text>
        <dbReference type="Rhea" id="RHEA:43756"/>
        <dbReference type="Rhea" id="RHEA-COMP:10676"/>
        <dbReference type="Rhea" id="RHEA-COMP:10677"/>
        <dbReference type="ChEBI" id="CHEBI:15378"/>
        <dbReference type="ChEBI" id="CHEBI:57287"/>
        <dbReference type="ChEBI" id="CHEBI:57288"/>
        <dbReference type="ChEBI" id="CHEBI:64718"/>
        <dbReference type="ChEBI" id="CHEBI:83683"/>
        <dbReference type="EC" id="2.3.1.266"/>
    </reaction>
</comment>
<evidence type="ECO:0000256" key="1">
    <source>
        <dbReference type="ARBA" id="ARBA00005395"/>
    </source>
</evidence>
<organism evidence="7 8">
    <name type="scientific">Salibacterium halotolerans</name>
    <dbReference type="NCBI Taxonomy" id="1884432"/>
    <lineage>
        <taxon>Bacteria</taxon>
        <taxon>Bacillati</taxon>
        <taxon>Bacillota</taxon>
        <taxon>Bacilli</taxon>
        <taxon>Bacillales</taxon>
        <taxon>Bacillaceae</taxon>
    </lineage>
</organism>
<comment type="similarity">
    <text evidence="1 5">Belongs to the acetyltransferase family. RimI subfamily.</text>
</comment>
<accession>A0A1I5P8P5</accession>
<dbReference type="InterPro" id="IPR006464">
    <property type="entry name" value="AcTrfase_RimI/Ard1"/>
</dbReference>
<evidence type="ECO:0000313" key="7">
    <source>
        <dbReference type="EMBL" id="SFP30150.1"/>
    </source>
</evidence>
<evidence type="ECO:0000256" key="4">
    <source>
        <dbReference type="ARBA" id="ARBA00023315"/>
    </source>
</evidence>
<dbReference type="EC" id="2.3.1.266" evidence="5"/>
<dbReference type="PANTHER" id="PTHR43420:SF44">
    <property type="entry name" value="ACETYLTRANSFERASE YPEA"/>
    <property type="match status" value="1"/>
</dbReference>
<evidence type="ECO:0000256" key="2">
    <source>
        <dbReference type="ARBA" id="ARBA00022490"/>
    </source>
</evidence>
<dbReference type="InterPro" id="IPR000182">
    <property type="entry name" value="GNAT_dom"/>
</dbReference>
<keyword evidence="8" id="KW-1185">Reference proteome</keyword>